<organism evidence="1 2">
    <name type="scientific">Jimgerdemannia flammicorona</name>
    <dbReference type="NCBI Taxonomy" id="994334"/>
    <lineage>
        <taxon>Eukaryota</taxon>
        <taxon>Fungi</taxon>
        <taxon>Fungi incertae sedis</taxon>
        <taxon>Mucoromycota</taxon>
        <taxon>Mucoromycotina</taxon>
        <taxon>Endogonomycetes</taxon>
        <taxon>Endogonales</taxon>
        <taxon>Endogonaceae</taxon>
        <taxon>Jimgerdemannia</taxon>
    </lineage>
</organism>
<dbReference type="Pfam" id="PF01997">
    <property type="entry name" value="Translin"/>
    <property type="match status" value="2"/>
</dbReference>
<dbReference type="InterPro" id="IPR036081">
    <property type="entry name" value="Translin_sf"/>
</dbReference>
<gene>
    <name evidence="1" type="ORF">BC938DRAFT_477958</name>
</gene>
<comment type="caution">
    <text evidence="1">The sequence shown here is derived from an EMBL/GenBank/DDBJ whole genome shotgun (WGS) entry which is preliminary data.</text>
</comment>
<evidence type="ECO:0000313" key="1">
    <source>
        <dbReference type="EMBL" id="RUS13325.1"/>
    </source>
</evidence>
<proteinExistence type="predicted"/>
<dbReference type="EMBL" id="RBNJ01030251">
    <property type="protein sequence ID" value="RUS13325.1"/>
    <property type="molecule type" value="Genomic_DNA"/>
</dbReference>
<reference evidence="1 2" key="1">
    <citation type="journal article" date="2018" name="New Phytol.">
        <title>Phylogenomics of Endogonaceae and evolution of mycorrhizas within Mucoromycota.</title>
        <authorList>
            <person name="Chang Y."/>
            <person name="Desiro A."/>
            <person name="Na H."/>
            <person name="Sandor L."/>
            <person name="Lipzen A."/>
            <person name="Clum A."/>
            <person name="Barry K."/>
            <person name="Grigoriev I.V."/>
            <person name="Martin F.M."/>
            <person name="Stajich J.E."/>
            <person name="Smith M.E."/>
            <person name="Bonito G."/>
            <person name="Spatafora J.W."/>
        </authorList>
    </citation>
    <scope>NUCLEOTIDE SEQUENCE [LARGE SCALE GENOMIC DNA]</scope>
    <source>
        <strain evidence="1 2">AD002</strain>
    </source>
</reference>
<dbReference type="GO" id="GO:0043565">
    <property type="term" value="F:sequence-specific DNA binding"/>
    <property type="evidence" value="ECO:0007669"/>
    <property type="project" value="InterPro"/>
</dbReference>
<feature type="non-terminal residue" evidence="1">
    <location>
        <position position="147"/>
    </location>
</feature>
<sequence>MGTNVVYVKYDVIMITQRSQLGKKMDVMRSSLAKVEDACYAIRIRGSEYPKEMYQDIIRTHQTRSPAIEAVSFLDYLEHKRLIKKEHIEEGFKDAEGKMILGIADLTGELMRYAINSVGSGNHERALEMHGKWLERSLMGTNVVYVS</sequence>
<dbReference type="SUPFAM" id="SSF74784">
    <property type="entry name" value="Translin"/>
    <property type="match status" value="2"/>
</dbReference>
<dbReference type="Proteomes" id="UP000274822">
    <property type="component" value="Unassembled WGS sequence"/>
</dbReference>
<dbReference type="Gene3D" id="1.20.58.200">
    <property type="entry name" value="Translin, domain 2"/>
    <property type="match status" value="2"/>
</dbReference>
<dbReference type="InterPro" id="IPR002848">
    <property type="entry name" value="Translin_fam"/>
</dbReference>
<dbReference type="AlphaFoldDB" id="A0A433P761"/>
<dbReference type="PANTHER" id="PTHR10741">
    <property type="entry name" value="TRANSLIN AND TRANSLIN ASSOCIATED PROTEIN X"/>
    <property type="match status" value="1"/>
</dbReference>
<keyword evidence="2" id="KW-1185">Reference proteome</keyword>
<protein>
    <submittedName>
        <fullName evidence="1">Uncharacterized protein</fullName>
    </submittedName>
</protein>
<name>A0A433P761_9FUNG</name>
<accession>A0A433P761</accession>
<evidence type="ECO:0000313" key="2">
    <source>
        <dbReference type="Proteomes" id="UP000274822"/>
    </source>
</evidence>
<dbReference type="InterPro" id="IPR016069">
    <property type="entry name" value="Translin_C"/>
</dbReference>